<dbReference type="Proteomes" id="UP000796761">
    <property type="component" value="Unassembled WGS sequence"/>
</dbReference>
<protein>
    <submittedName>
        <fullName evidence="1">Uncharacterized protein</fullName>
    </submittedName>
</protein>
<accession>A0A8K1GD73</accession>
<proteinExistence type="predicted"/>
<gene>
    <name evidence="1" type="ORF">HGM15179_010597</name>
</gene>
<sequence length="381" mass="42071">MKEEQQASSCCCFTRGLGILKISVGDKEAEQIVAGNRMVKKSSDEMEFSGLPWVHGAKMTSVAQRLEHGQIVDDWGQLPAGESLPHPQFKDCFTLGCPHDTVLHLKGLNSCVDTRISKSQKHDTVTKECSSPPLIRMRKLPYFRGLVPNFQGFALIVASQHLDSGVKTGKEVDEILFVKADGWKKEKYLDLSVAALSCCGAEGFADSDFFPHFWESGHIEHHKLDKRGAEAVCLGKGKQTGKGQKESGGAGPTATSCCFKQDPREANLHPAMCREAAEMLGQRDWGKHEEIPDSLEGRKYEHKKREEEDGLRLLSCTSISISGIILVRKATCINNNSVNKKPICNLDQLSDLIYSTNPKTVAEKHECEEAARGKFLVKTEA</sequence>
<evidence type="ECO:0000313" key="1">
    <source>
        <dbReference type="EMBL" id="TRZ16544.1"/>
    </source>
</evidence>
<dbReference type="EMBL" id="SWJQ01000309">
    <property type="protein sequence ID" value="TRZ16544.1"/>
    <property type="molecule type" value="Genomic_DNA"/>
</dbReference>
<name>A0A8K1GD73_9PASS</name>
<evidence type="ECO:0000313" key="2">
    <source>
        <dbReference type="Proteomes" id="UP000796761"/>
    </source>
</evidence>
<dbReference type="AlphaFoldDB" id="A0A8K1GD73"/>
<organism evidence="1 2">
    <name type="scientific">Zosterops borbonicus</name>
    <dbReference type="NCBI Taxonomy" id="364589"/>
    <lineage>
        <taxon>Eukaryota</taxon>
        <taxon>Metazoa</taxon>
        <taxon>Chordata</taxon>
        <taxon>Craniata</taxon>
        <taxon>Vertebrata</taxon>
        <taxon>Euteleostomi</taxon>
        <taxon>Archelosauria</taxon>
        <taxon>Archosauria</taxon>
        <taxon>Dinosauria</taxon>
        <taxon>Saurischia</taxon>
        <taxon>Theropoda</taxon>
        <taxon>Coelurosauria</taxon>
        <taxon>Aves</taxon>
        <taxon>Neognathae</taxon>
        <taxon>Neoaves</taxon>
        <taxon>Telluraves</taxon>
        <taxon>Australaves</taxon>
        <taxon>Passeriformes</taxon>
        <taxon>Sylvioidea</taxon>
        <taxon>Zosteropidae</taxon>
        <taxon>Zosterops</taxon>
    </lineage>
</organism>
<reference evidence="1" key="1">
    <citation type="submission" date="2019-04" db="EMBL/GenBank/DDBJ databases">
        <title>Genome assembly of Zosterops borbonicus 15179.</title>
        <authorList>
            <person name="Leroy T."/>
            <person name="Anselmetti Y."/>
            <person name="Tilak M.-K."/>
            <person name="Nabholz B."/>
        </authorList>
    </citation>
    <scope>NUCLEOTIDE SEQUENCE</scope>
    <source>
        <strain evidence="1">HGM_15179</strain>
        <tissue evidence="1">Muscle</tissue>
    </source>
</reference>
<keyword evidence="2" id="KW-1185">Reference proteome</keyword>
<comment type="caution">
    <text evidence="1">The sequence shown here is derived from an EMBL/GenBank/DDBJ whole genome shotgun (WGS) entry which is preliminary data.</text>
</comment>